<name>A0AAU7VSN2_9MICO</name>
<dbReference type="RefSeq" id="WP_350350933.1">
    <property type="nucleotide sequence ID" value="NZ_CP158357.1"/>
</dbReference>
<dbReference type="InterPro" id="IPR000795">
    <property type="entry name" value="T_Tr_GTP-bd_dom"/>
</dbReference>
<dbReference type="GO" id="GO:0005524">
    <property type="term" value="F:ATP binding"/>
    <property type="evidence" value="ECO:0007669"/>
    <property type="project" value="UniProtKB-KW"/>
</dbReference>
<dbReference type="GO" id="GO:0004781">
    <property type="term" value="F:sulfate adenylyltransferase (ATP) activity"/>
    <property type="evidence" value="ECO:0007669"/>
    <property type="project" value="UniProtKB-EC"/>
</dbReference>
<proteinExistence type="predicted"/>
<keyword evidence="3" id="KW-0548">Nucleotidyltransferase</keyword>
<organism evidence="8">
    <name type="scientific">Microbacterium sp. A8/3-1</name>
    <dbReference type="NCBI Taxonomy" id="3160749"/>
    <lineage>
        <taxon>Bacteria</taxon>
        <taxon>Bacillati</taxon>
        <taxon>Actinomycetota</taxon>
        <taxon>Actinomycetes</taxon>
        <taxon>Micrococcales</taxon>
        <taxon>Microbacteriaceae</taxon>
        <taxon>Microbacterium</taxon>
    </lineage>
</organism>
<evidence type="ECO:0000313" key="8">
    <source>
        <dbReference type="EMBL" id="XBX77451.1"/>
    </source>
</evidence>
<dbReference type="InterPro" id="IPR009001">
    <property type="entry name" value="Transl_elong_EF1A/Init_IF2_C"/>
</dbReference>
<dbReference type="FunFam" id="3.40.50.300:FF:000119">
    <property type="entry name" value="Sulfate adenylyltransferase subunit 1"/>
    <property type="match status" value="1"/>
</dbReference>
<dbReference type="EMBL" id="CP158357">
    <property type="protein sequence ID" value="XBX77451.1"/>
    <property type="molecule type" value="Genomic_DNA"/>
</dbReference>
<dbReference type="InterPro" id="IPR050100">
    <property type="entry name" value="TRAFAC_GTPase_members"/>
</dbReference>
<dbReference type="InterPro" id="IPR009000">
    <property type="entry name" value="Transl_B-barrel_sf"/>
</dbReference>
<dbReference type="Pfam" id="PF00009">
    <property type="entry name" value="GTP_EFTU"/>
    <property type="match status" value="1"/>
</dbReference>
<evidence type="ECO:0000256" key="2">
    <source>
        <dbReference type="ARBA" id="ARBA00022679"/>
    </source>
</evidence>
<dbReference type="GO" id="GO:0003924">
    <property type="term" value="F:GTPase activity"/>
    <property type="evidence" value="ECO:0007669"/>
    <property type="project" value="InterPro"/>
</dbReference>
<dbReference type="EC" id="2.7.7.4" evidence="1"/>
<sequence>MSTSTGTLFRFATAGSVDDGKSTLVGRLLHDAKAILADQLEQVASTSRQRGFAHGEFDFALLTDGLRAEREQGITIDVAYRYFATDRRSFILADCPGHVQYTRNMVTGSATADAVIVLVDARKGIVEQTRRHLAVVSLLRVAHVIIAVNKIDLTDFDENVYVAIELEAARVAEQLGLQGIHVLPVSALEGDNIVDRSERTPWYSGPTLIELLEELPRQDEADAAASALRLPVQLVLRPQGGLSPEILDAEQYRDYRGFAGRIATGVVQVGDRVDVFPGGHETTVTGIHVAGEPADAATAPQSVTLTLADEIDAARGALIAAAGTLPAGRREAVVELFQLDARAVVPGTKVLVKHGTATVQALVAEVLSRRDLETLGHEEASSLAANEIGRVRLRFAADLPLEPYARDRSGGSLLLIHPADGATLAAATVIDEP</sequence>
<evidence type="ECO:0000256" key="3">
    <source>
        <dbReference type="ARBA" id="ARBA00022695"/>
    </source>
</evidence>
<dbReference type="GO" id="GO:0006790">
    <property type="term" value="P:sulfur compound metabolic process"/>
    <property type="evidence" value="ECO:0007669"/>
    <property type="project" value="InterPro"/>
</dbReference>
<keyword evidence="4" id="KW-0547">Nucleotide-binding</keyword>
<evidence type="ECO:0000256" key="1">
    <source>
        <dbReference type="ARBA" id="ARBA00012391"/>
    </source>
</evidence>
<dbReference type="InterPro" id="IPR011779">
    <property type="entry name" value="SO4_adenylTrfase_lsu"/>
</dbReference>
<keyword evidence="6" id="KW-0342">GTP-binding</keyword>
<dbReference type="PROSITE" id="PS51722">
    <property type="entry name" value="G_TR_2"/>
    <property type="match status" value="1"/>
</dbReference>
<dbReference type="PROSITE" id="PS00301">
    <property type="entry name" value="G_TR_1"/>
    <property type="match status" value="1"/>
</dbReference>
<dbReference type="InterPro" id="IPR027417">
    <property type="entry name" value="P-loop_NTPase"/>
</dbReference>
<dbReference type="InterPro" id="IPR044139">
    <property type="entry name" value="CysN_NoDQ_III"/>
</dbReference>
<evidence type="ECO:0000259" key="7">
    <source>
        <dbReference type="PROSITE" id="PS51722"/>
    </source>
</evidence>
<dbReference type="NCBIfam" id="TIGR02034">
    <property type="entry name" value="CysN"/>
    <property type="match status" value="1"/>
</dbReference>
<protein>
    <recommendedName>
        <fullName evidence="1">sulfate adenylyltransferase</fullName>
        <ecNumber evidence="1">2.7.7.4</ecNumber>
    </recommendedName>
</protein>
<dbReference type="CDD" id="cd04166">
    <property type="entry name" value="CysN_ATPS"/>
    <property type="match status" value="1"/>
</dbReference>
<dbReference type="InterPro" id="IPR041757">
    <property type="entry name" value="CysN_GTP-bd"/>
</dbReference>
<accession>A0AAU7VSN2</accession>
<dbReference type="SUPFAM" id="SSF52540">
    <property type="entry name" value="P-loop containing nucleoside triphosphate hydrolases"/>
    <property type="match status" value="1"/>
</dbReference>
<dbReference type="InterPro" id="IPR031157">
    <property type="entry name" value="G_TR_CS"/>
</dbReference>
<dbReference type="Gene3D" id="2.40.30.10">
    <property type="entry name" value="Translation factors"/>
    <property type="match status" value="2"/>
</dbReference>
<dbReference type="Gene3D" id="3.40.50.300">
    <property type="entry name" value="P-loop containing nucleotide triphosphate hydrolases"/>
    <property type="match status" value="1"/>
</dbReference>
<dbReference type="GO" id="GO:0005525">
    <property type="term" value="F:GTP binding"/>
    <property type="evidence" value="ECO:0007669"/>
    <property type="project" value="UniProtKB-KW"/>
</dbReference>
<gene>
    <name evidence="8" type="ORF">ABS642_16270</name>
</gene>
<dbReference type="Pfam" id="PF22594">
    <property type="entry name" value="GTP-eEF1A_C"/>
    <property type="match status" value="1"/>
</dbReference>
<feature type="domain" description="Tr-type G" evidence="7">
    <location>
        <begin position="6"/>
        <end position="219"/>
    </location>
</feature>
<evidence type="ECO:0000256" key="5">
    <source>
        <dbReference type="ARBA" id="ARBA00022840"/>
    </source>
</evidence>
<dbReference type="CDD" id="cd04095">
    <property type="entry name" value="CysN_NoDQ_III"/>
    <property type="match status" value="1"/>
</dbReference>
<dbReference type="PRINTS" id="PR00315">
    <property type="entry name" value="ELONGATNFCT"/>
</dbReference>
<dbReference type="SUPFAM" id="SSF50465">
    <property type="entry name" value="EF-Tu/eEF-1alpha/eIF2-gamma C-terminal domain"/>
    <property type="match status" value="1"/>
</dbReference>
<evidence type="ECO:0000256" key="6">
    <source>
        <dbReference type="ARBA" id="ARBA00023134"/>
    </source>
</evidence>
<dbReference type="AlphaFoldDB" id="A0AAU7VSN2"/>
<evidence type="ECO:0000256" key="4">
    <source>
        <dbReference type="ARBA" id="ARBA00022741"/>
    </source>
</evidence>
<dbReference type="SUPFAM" id="SSF50447">
    <property type="entry name" value="Translation proteins"/>
    <property type="match status" value="1"/>
</dbReference>
<reference evidence="8" key="1">
    <citation type="submission" date="2024-06" db="EMBL/GenBank/DDBJ databases">
        <title>Draft genome sequence of Microbacterium sp. strain A8/3-1, isolated from Oxytropis tragacanthoides Fisch. ex DC. Root nodules in the Altai region of Russia.</title>
        <authorList>
            <person name="Sazanova A."/>
            <person name="Guro P."/>
            <person name="Kuznetsova I."/>
            <person name="Belimov A."/>
            <person name="Safronova V."/>
        </authorList>
    </citation>
    <scope>NUCLEOTIDE SEQUENCE</scope>
    <source>
        <strain evidence="8">A8/3-1</strain>
    </source>
</reference>
<dbReference type="PANTHER" id="PTHR23115">
    <property type="entry name" value="TRANSLATION FACTOR"/>
    <property type="match status" value="1"/>
</dbReference>
<keyword evidence="5" id="KW-0067">ATP-binding</keyword>
<dbReference type="InterPro" id="IPR054696">
    <property type="entry name" value="GTP-eEF1A_C"/>
</dbReference>
<keyword evidence="2" id="KW-0808">Transferase</keyword>